<keyword evidence="6" id="KW-0445">Lipid transport</keyword>
<dbReference type="eggNOG" id="KOG4680">
    <property type="taxonomic scope" value="Eukaryota"/>
</dbReference>
<keyword evidence="4" id="KW-0813">Transport</keyword>
<evidence type="ECO:0000256" key="7">
    <source>
        <dbReference type="SAM" id="SignalP"/>
    </source>
</evidence>
<reference evidence="10" key="1">
    <citation type="submission" date="2025-08" db="UniProtKB">
        <authorList>
            <consortium name="RefSeq"/>
        </authorList>
    </citation>
    <scope>IDENTIFICATION</scope>
</reference>
<evidence type="ECO:0000256" key="1">
    <source>
        <dbReference type="ARBA" id="ARBA00002053"/>
    </source>
</evidence>
<protein>
    <submittedName>
        <fullName evidence="10">Phosphatidylglycerol/phosphatidylinositol transfer protein DDB_G0278295</fullName>
    </submittedName>
</protein>
<dbReference type="Pfam" id="PF02221">
    <property type="entry name" value="E1_DerP2_DerF2"/>
    <property type="match status" value="1"/>
</dbReference>
<evidence type="ECO:0000313" key="9">
    <source>
        <dbReference type="Proteomes" id="UP000189703"/>
    </source>
</evidence>
<feature type="chain" id="PRO_5010586632" evidence="7">
    <location>
        <begin position="26"/>
        <end position="154"/>
    </location>
</feature>
<dbReference type="GO" id="GO:0032934">
    <property type="term" value="F:sterol binding"/>
    <property type="evidence" value="ECO:0000318"/>
    <property type="project" value="GO_Central"/>
</dbReference>
<dbReference type="Proteomes" id="UP000189703">
    <property type="component" value="Unplaced"/>
</dbReference>
<dbReference type="FunFam" id="2.60.40.770:FF:000002">
    <property type="entry name" value="putative phosphatidylglycerol/phosphatidylinositol transfer protein DDB_G0282179"/>
    <property type="match status" value="1"/>
</dbReference>
<name>A0A1U8A8T2_NELNU</name>
<dbReference type="FunCoup" id="A0A1U8A8T2">
    <property type="interactions" value="412"/>
</dbReference>
<dbReference type="GO" id="GO:0015918">
    <property type="term" value="P:sterol transport"/>
    <property type="evidence" value="ECO:0000318"/>
    <property type="project" value="GO_Central"/>
</dbReference>
<feature type="domain" description="MD-2-related lipid-recognition" evidence="8">
    <location>
        <begin position="28"/>
        <end position="143"/>
    </location>
</feature>
<dbReference type="SUPFAM" id="SSF81296">
    <property type="entry name" value="E set domains"/>
    <property type="match status" value="1"/>
</dbReference>
<dbReference type="OrthoDB" id="6409159at2759"/>
<accession>A0A1U8A8T2</accession>
<evidence type="ECO:0000256" key="5">
    <source>
        <dbReference type="ARBA" id="ARBA00022729"/>
    </source>
</evidence>
<dbReference type="InterPro" id="IPR003172">
    <property type="entry name" value="ML_dom"/>
</dbReference>
<feature type="signal peptide" evidence="7">
    <location>
        <begin position="1"/>
        <end position="25"/>
    </location>
</feature>
<dbReference type="RefSeq" id="XP_010263057.1">
    <property type="nucleotide sequence ID" value="XM_010264755.2"/>
</dbReference>
<evidence type="ECO:0000256" key="2">
    <source>
        <dbReference type="ARBA" id="ARBA00006370"/>
    </source>
</evidence>
<dbReference type="KEGG" id="nnu:104601434"/>
<dbReference type="AlphaFoldDB" id="A0A1U8A8T2"/>
<dbReference type="PANTHER" id="PTHR11306:SF0">
    <property type="entry name" value="PHOSPHATIDYLGLYCEROL_PHOSPHATIDYLINOSITOL TRANSFER PROTEIN"/>
    <property type="match status" value="1"/>
</dbReference>
<dbReference type="InterPro" id="IPR033917">
    <property type="entry name" value="ML_PG-PI_TP"/>
</dbReference>
<evidence type="ECO:0000256" key="3">
    <source>
        <dbReference type="ARBA" id="ARBA00011245"/>
    </source>
</evidence>
<proteinExistence type="inferred from homology"/>
<keyword evidence="9" id="KW-1185">Reference proteome</keyword>
<keyword evidence="5 7" id="KW-0732">Signal</keyword>
<dbReference type="SMART" id="SM00737">
    <property type="entry name" value="ML"/>
    <property type="match status" value="1"/>
</dbReference>
<sequence length="154" mass="16776">MEAVQFKLFLPLFFAAFLLSPLIHATEVKYCDNKGNYAVKVSGVEMSPEPVVRGKPATFSISATTDEVIFGGKLVIEVSYFGVHIHTESHELCAETSCPIIVGDFVLSHTQTLPGYTPPGSYTLKMKMNDKNGHQLTCIGFDFSISLGIVVVDS</sequence>
<dbReference type="InterPro" id="IPR039670">
    <property type="entry name" value="NPC2-like"/>
</dbReference>
<evidence type="ECO:0000313" key="10">
    <source>
        <dbReference type="RefSeq" id="XP_010263057.1"/>
    </source>
</evidence>
<dbReference type="GeneID" id="104601434"/>
<evidence type="ECO:0000256" key="4">
    <source>
        <dbReference type="ARBA" id="ARBA00022448"/>
    </source>
</evidence>
<dbReference type="InterPro" id="IPR014756">
    <property type="entry name" value="Ig_E-set"/>
</dbReference>
<comment type="function">
    <text evidence="1">Catalyzes the intermembrane transfer of phosphatidylglycerol and phosphatidylinositol.</text>
</comment>
<dbReference type="Gene3D" id="2.60.40.770">
    <property type="match status" value="1"/>
</dbReference>
<dbReference type="PANTHER" id="PTHR11306">
    <property type="entry name" value="NIEMANN PICK TYPE C2 PROTEIN NPC2-RELATED"/>
    <property type="match status" value="1"/>
</dbReference>
<evidence type="ECO:0000259" key="8">
    <source>
        <dbReference type="SMART" id="SM00737"/>
    </source>
</evidence>
<organism evidence="9 10">
    <name type="scientific">Nelumbo nucifera</name>
    <name type="common">Sacred lotus</name>
    <dbReference type="NCBI Taxonomy" id="4432"/>
    <lineage>
        <taxon>Eukaryota</taxon>
        <taxon>Viridiplantae</taxon>
        <taxon>Streptophyta</taxon>
        <taxon>Embryophyta</taxon>
        <taxon>Tracheophyta</taxon>
        <taxon>Spermatophyta</taxon>
        <taxon>Magnoliopsida</taxon>
        <taxon>Proteales</taxon>
        <taxon>Nelumbonaceae</taxon>
        <taxon>Nelumbo</taxon>
    </lineage>
</organism>
<evidence type="ECO:0000256" key="6">
    <source>
        <dbReference type="ARBA" id="ARBA00023055"/>
    </source>
</evidence>
<dbReference type="OMA" id="NHELSCI"/>
<dbReference type="CDD" id="cd00917">
    <property type="entry name" value="PG-PI_TP"/>
    <property type="match status" value="1"/>
</dbReference>
<gene>
    <name evidence="10" type="primary">LOC104601434</name>
</gene>
<comment type="similarity">
    <text evidence="2">Belongs to the NPC2 family.</text>
</comment>
<dbReference type="GO" id="GO:0032366">
    <property type="term" value="P:intracellular sterol transport"/>
    <property type="evidence" value="ECO:0007669"/>
    <property type="project" value="InterPro"/>
</dbReference>
<comment type="subunit">
    <text evidence="3">Monomer.</text>
</comment>
<dbReference type="InParanoid" id="A0A1U8A8T2"/>